<protein>
    <submittedName>
        <fullName evidence="2">Uncharacterized protein</fullName>
    </submittedName>
</protein>
<dbReference type="OrthoDB" id="3253416at2759"/>
<feature type="region of interest" description="Disordered" evidence="1">
    <location>
        <begin position="128"/>
        <end position="170"/>
    </location>
</feature>
<comment type="caution">
    <text evidence="2">The sequence shown here is derived from an EMBL/GenBank/DDBJ whole genome shotgun (WGS) entry which is preliminary data.</text>
</comment>
<gene>
    <name evidence="2" type="ORF">BDP27DRAFT_1367982</name>
</gene>
<proteinExistence type="predicted"/>
<dbReference type="AlphaFoldDB" id="A0A9P5PD91"/>
<name>A0A9P5PD91_9AGAR</name>
<accession>A0A9P5PD91</accession>
<feature type="compositionally biased region" description="Basic and acidic residues" evidence="1">
    <location>
        <begin position="215"/>
        <end position="228"/>
    </location>
</feature>
<evidence type="ECO:0000313" key="2">
    <source>
        <dbReference type="EMBL" id="KAF9063509.1"/>
    </source>
</evidence>
<reference evidence="2" key="1">
    <citation type="submission" date="2020-11" db="EMBL/GenBank/DDBJ databases">
        <authorList>
            <consortium name="DOE Joint Genome Institute"/>
            <person name="Ahrendt S."/>
            <person name="Riley R."/>
            <person name="Andreopoulos W."/>
            <person name="Labutti K."/>
            <person name="Pangilinan J."/>
            <person name="Ruiz-Duenas F.J."/>
            <person name="Barrasa J.M."/>
            <person name="Sanchez-Garcia M."/>
            <person name="Camarero S."/>
            <person name="Miyauchi S."/>
            <person name="Serrano A."/>
            <person name="Linde D."/>
            <person name="Babiker R."/>
            <person name="Drula E."/>
            <person name="Ayuso-Fernandez I."/>
            <person name="Pacheco R."/>
            <person name="Padilla G."/>
            <person name="Ferreira P."/>
            <person name="Barriuso J."/>
            <person name="Kellner H."/>
            <person name="Castanera R."/>
            <person name="Alfaro M."/>
            <person name="Ramirez L."/>
            <person name="Pisabarro A.G."/>
            <person name="Kuo A."/>
            <person name="Tritt A."/>
            <person name="Lipzen A."/>
            <person name="He G."/>
            <person name="Yan M."/>
            <person name="Ng V."/>
            <person name="Cullen D."/>
            <person name="Martin F."/>
            <person name="Rosso M.-N."/>
            <person name="Henrissat B."/>
            <person name="Hibbett D."/>
            <person name="Martinez A.T."/>
            <person name="Grigoriev I.V."/>
        </authorList>
    </citation>
    <scope>NUCLEOTIDE SEQUENCE</scope>
    <source>
        <strain evidence="2">AH 40177</strain>
    </source>
</reference>
<feature type="compositionally biased region" description="Polar residues" evidence="1">
    <location>
        <begin position="137"/>
        <end position="170"/>
    </location>
</feature>
<sequence>MADHSEQSARSPSFMVLLIDAMDVMLNAAGGVEGKSMKDLVWKETTVHTPVDASHTPASSETPVSSTTQALIQNNSQAPRNITIQRPFHSEVLNFLKNVDSGILNSTGPTGSAMRETQTVAPAADATYAVNPGPLSASANSPQSESVPRENQPNPAQPSSNAVTGPTSLNDNAASLEALAAKPLGTDSGPSTPLDDAPLTEDDEVLAWKKKLDSFDKPRDHAGSKKSAEAAVDESNSGEEGAVASHRTKKLAVDMAEPEKGSDASDNSSDSDEETATSRTKKKSTMGIAERKVAKASAVDKNQKLLGAIHAAMSDLEKEFERIAEENGVKVDRVRQIALMDSPMKQQREVSDWNVMLYFKGQEMNKNKSKGHWAKLTEIQEALRKDKVMNLAMKDPKKMAEFREQFIEQKEEKAKSKVHRITTKAMSQAATKSLSLLQSQCDYAFEHSGSNTLGVITRGTFDVKTPRGFFGTGPANNFLLENFNITMPVFADLFNSFVCKQEALGVKKLSAEEMSKATVKMIPQGLRMSFHSDRIEVELTSVQNFRYN</sequence>
<keyword evidence="3" id="KW-1185">Reference proteome</keyword>
<dbReference type="Proteomes" id="UP000772434">
    <property type="component" value="Unassembled WGS sequence"/>
</dbReference>
<feature type="region of interest" description="Disordered" evidence="1">
    <location>
        <begin position="215"/>
        <end position="297"/>
    </location>
</feature>
<evidence type="ECO:0000256" key="1">
    <source>
        <dbReference type="SAM" id="MobiDB-lite"/>
    </source>
</evidence>
<dbReference type="EMBL" id="JADNRY010000145">
    <property type="protein sequence ID" value="KAF9063509.1"/>
    <property type="molecule type" value="Genomic_DNA"/>
</dbReference>
<evidence type="ECO:0000313" key="3">
    <source>
        <dbReference type="Proteomes" id="UP000772434"/>
    </source>
</evidence>
<organism evidence="2 3">
    <name type="scientific">Rhodocollybia butyracea</name>
    <dbReference type="NCBI Taxonomy" id="206335"/>
    <lineage>
        <taxon>Eukaryota</taxon>
        <taxon>Fungi</taxon>
        <taxon>Dikarya</taxon>
        <taxon>Basidiomycota</taxon>
        <taxon>Agaricomycotina</taxon>
        <taxon>Agaricomycetes</taxon>
        <taxon>Agaricomycetidae</taxon>
        <taxon>Agaricales</taxon>
        <taxon>Marasmiineae</taxon>
        <taxon>Omphalotaceae</taxon>
        <taxon>Rhodocollybia</taxon>
    </lineage>
</organism>